<protein>
    <recommendedName>
        <fullName evidence="3">Roadblock/LAMTOR2 domain-containing protein</fullName>
    </recommendedName>
</protein>
<sequence length="214" mass="23880">MADYKLSEGLFLLPTPAGAYYAVASREQDKARQFLRSLFRQQRTPALTEDSLLTLMENDESHICFERLHHCQRLGLVQGLEEAIEAPSGAFEQILPNMLGSLTESGKVLLADHQGFYLVCHGFAHETAEELSALGAEIASIHERRSGLLFNNMGLNSHAWAVVDAAGNSQVGFWPLFIGETRFIVAISGMPHFNRPEFVELVWALFSRYAANRK</sequence>
<keyword evidence="2" id="KW-1185">Reference proteome</keyword>
<dbReference type="KEGG" id="mah:MEALZ_2465"/>
<dbReference type="PATRIC" id="fig|271065.3.peg.2537"/>
<dbReference type="EMBL" id="FO082060">
    <property type="protein sequence ID" value="CCE24145.1"/>
    <property type="molecule type" value="Genomic_DNA"/>
</dbReference>
<dbReference type="Proteomes" id="UP000008315">
    <property type="component" value="Chromosome"/>
</dbReference>
<gene>
    <name evidence="1" type="ordered locus">MEALZ_2465</name>
</gene>
<accession>G4SWD2</accession>
<organism evidence="1 2">
    <name type="scientific">Methylotuvimicrobium alcaliphilum (strain DSM 19304 / NCIMB 14124 / VKM B-2133 / 20Z)</name>
    <name type="common">Methylomicrobium alcaliphilum</name>
    <dbReference type="NCBI Taxonomy" id="1091494"/>
    <lineage>
        <taxon>Bacteria</taxon>
        <taxon>Pseudomonadati</taxon>
        <taxon>Pseudomonadota</taxon>
        <taxon>Gammaproteobacteria</taxon>
        <taxon>Methylococcales</taxon>
        <taxon>Methylococcaceae</taxon>
        <taxon>Methylotuvimicrobium</taxon>
    </lineage>
</organism>
<dbReference type="STRING" id="1091494.MEALZ_2465"/>
<evidence type="ECO:0000313" key="2">
    <source>
        <dbReference type="Proteomes" id="UP000008315"/>
    </source>
</evidence>
<dbReference type="HOGENOM" id="CLU_112856_0_0_6"/>
<evidence type="ECO:0000313" key="1">
    <source>
        <dbReference type="EMBL" id="CCE24145.1"/>
    </source>
</evidence>
<reference evidence="2" key="1">
    <citation type="journal article" date="2012" name="J. Bacteriol.">
        <title>Genome sequence of the haloalkaliphilic methanotrophic bacterium Methylomicrobium alcaliphilum 20Z.</title>
        <authorList>
            <person name="Vuilleumier S."/>
            <person name="Khmelenina V.N."/>
            <person name="Bringel F."/>
            <person name="Reshetnikov A.S."/>
            <person name="Lajus A."/>
            <person name="Mangenot S."/>
            <person name="Rouy Z."/>
            <person name="Op den Camp H.J."/>
            <person name="Jetten M.S."/>
            <person name="Dispirito A.A."/>
            <person name="Dunfield P."/>
            <person name="Klotz M.G."/>
            <person name="Semrau J.D."/>
            <person name="Stein L.Y."/>
            <person name="Barbe V."/>
            <person name="Medigue C."/>
            <person name="Trotsenko Y.A."/>
            <person name="Kalyuzhnaya M.G."/>
        </authorList>
    </citation>
    <scope>NUCLEOTIDE SEQUENCE [LARGE SCALE GENOMIC DNA]</scope>
    <source>
        <strain evidence="2">DSM 19304 / NCIMB 14124 / VKM B-2133 / 20Z</strain>
    </source>
</reference>
<dbReference type="AlphaFoldDB" id="G4SWD2"/>
<proteinExistence type="predicted"/>
<name>G4SWD2_META2</name>
<dbReference type="RefSeq" id="WP_014148921.1">
    <property type="nucleotide sequence ID" value="NC_016112.1"/>
</dbReference>
<dbReference type="SUPFAM" id="SSF103196">
    <property type="entry name" value="Roadblock/LC7 domain"/>
    <property type="match status" value="1"/>
</dbReference>
<evidence type="ECO:0008006" key="3">
    <source>
        <dbReference type="Google" id="ProtNLM"/>
    </source>
</evidence>